<feature type="transmembrane region" description="Helical" evidence="8">
    <location>
        <begin position="6"/>
        <end position="24"/>
    </location>
</feature>
<dbReference type="PANTHER" id="PTHR11662">
    <property type="entry name" value="SOLUTE CARRIER FAMILY 17"/>
    <property type="match status" value="1"/>
</dbReference>
<proteinExistence type="predicted"/>
<dbReference type="EMBL" id="CAJOBA010018492">
    <property type="protein sequence ID" value="CAF3899839.1"/>
    <property type="molecule type" value="Genomic_DNA"/>
</dbReference>
<keyword evidence="4" id="KW-0769">Symport</keyword>
<feature type="domain" description="Major facilitator superfamily (MFS) profile" evidence="9">
    <location>
        <begin position="1"/>
        <end position="357"/>
    </location>
</feature>
<comment type="caution">
    <text evidence="11">The sequence shown here is derived from an EMBL/GenBank/DDBJ whole genome shotgun (WGS) entry which is preliminary data.</text>
</comment>
<dbReference type="EMBL" id="CAJOBC010035102">
    <property type="protein sequence ID" value="CAF4111029.1"/>
    <property type="molecule type" value="Genomic_DNA"/>
</dbReference>
<evidence type="ECO:0000256" key="5">
    <source>
        <dbReference type="ARBA" id="ARBA00022989"/>
    </source>
</evidence>
<dbReference type="InterPro" id="IPR020846">
    <property type="entry name" value="MFS_dom"/>
</dbReference>
<organism evidence="11 14">
    <name type="scientific">Didymodactylos carnosus</name>
    <dbReference type="NCBI Taxonomy" id="1234261"/>
    <lineage>
        <taxon>Eukaryota</taxon>
        <taxon>Metazoa</taxon>
        <taxon>Spiralia</taxon>
        <taxon>Gnathifera</taxon>
        <taxon>Rotifera</taxon>
        <taxon>Eurotatoria</taxon>
        <taxon>Bdelloidea</taxon>
        <taxon>Philodinida</taxon>
        <taxon>Philodinidae</taxon>
        <taxon>Didymodactylos</taxon>
    </lineage>
</organism>
<evidence type="ECO:0000256" key="3">
    <source>
        <dbReference type="ARBA" id="ARBA00022692"/>
    </source>
</evidence>
<dbReference type="Proteomes" id="UP000663829">
    <property type="component" value="Unassembled WGS sequence"/>
</dbReference>
<accession>A0A815DCL4</accession>
<dbReference type="OrthoDB" id="2985014at2759"/>
<dbReference type="InterPro" id="IPR036259">
    <property type="entry name" value="MFS_trans_sf"/>
</dbReference>
<evidence type="ECO:0000256" key="7">
    <source>
        <dbReference type="SAM" id="MobiDB-lite"/>
    </source>
</evidence>
<name>A0A815DCL4_9BILA</name>
<evidence type="ECO:0000313" key="13">
    <source>
        <dbReference type="EMBL" id="CAF4111029.1"/>
    </source>
</evidence>
<gene>
    <name evidence="11" type="ORF">GPM918_LOCUS28283</name>
    <name evidence="10" type="ORF">OVA965_LOCUS20308</name>
    <name evidence="13" type="ORF">SRO942_LOCUS28772</name>
    <name evidence="12" type="ORF">TMI583_LOCUS20645</name>
</gene>
<dbReference type="EMBL" id="CAJNOK010010751">
    <property type="protein sequence ID" value="CAF1123787.1"/>
    <property type="molecule type" value="Genomic_DNA"/>
</dbReference>
<dbReference type="Gene3D" id="1.20.1250.20">
    <property type="entry name" value="MFS general substrate transporter like domains"/>
    <property type="match status" value="2"/>
</dbReference>
<dbReference type="FunFam" id="1.20.1250.20:FF:000003">
    <property type="entry name" value="Solute carrier family 17 member 3"/>
    <property type="match status" value="1"/>
</dbReference>
<feature type="transmembrane region" description="Helical" evidence="8">
    <location>
        <begin position="31"/>
        <end position="51"/>
    </location>
</feature>
<keyword evidence="6 8" id="KW-0472">Membrane</keyword>
<evidence type="ECO:0000313" key="14">
    <source>
        <dbReference type="Proteomes" id="UP000663829"/>
    </source>
</evidence>
<dbReference type="SUPFAM" id="SSF103473">
    <property type="entry name" value="MFS general substrate transporter"/>
    <property type="match status" value="1"/>
</dbReference>
<dbReference type="Proteomes" id="UP000682733">
    <property type="component" value="Unassembled WGS sequence"/>
</dbReference>
<evidence type="ECO:0000256" key="1">
    <source>
        <dbReference type="ARBA" id="ARBA00004141"/>
    </source>
</evidence>
<evidence type="ECO:0000313" key="12">
    <source>
        <dbReference type="EMBL" id="CAF3899839.1"/>
    </source>
</evidence>
<feature type="transmembrane region" description="Helical" evidence="8">
    <location>
        <begin position="206"/>
        <end position="226"/>
    </location>
</feature>
<dbReference type="GO" id="GO:0015293">
    <property type="term" value="F:symporter activity"/>
    <property type="evidence" value="ECO:0007669"/>
    <property type="project" value="UniProtKB-KW"/>
</dbReference>
<dbReference type="InterPro" id="IPR050382">
    <property type="entry name" value="MFS_Na/Anion_cotransporter"/>
</dbReference>
<evidence type="ECO:0000256" key="6">
    <source>
        <dbReference type="ARBA" id="ARBA00023136"/>
    </source>
</evidence>
<keyword evidence="5 8" id="KW-1133">Transmembrane helix</keyword>
<feature type="compositionally biased region" description="Basic and acidic residues" evidence="7">
    <location>
        <begin position="384"/>
        <end position="399"/>
    </location>
</feature>
<feature type="region of interest" description="Disordered" evidence="7">
    <location>
        <begin position="382"/>
        <end position="419"/>
    </location>
</feature>
<feature type="transmembrane region" description="Helical" evidence="8">
    <location>
        <begin position="268"/>
        <end position="290"/>
    </location>
</feature>
<dbReference type="Proteomes" id="UP000677228">
    <property type="component" value="Unassembled WGS sequence"/>
</dbReference>
<dbReference type="GO" id="GO:0006820">
    <property type="term" value="P:monoatomic anion transport"/>
    <property type="evidence" value="ECO:0007669"/>
    <property type="project" value="TreeGrafter"/>
</dbReference>
<dbReference type="PROSITE" id="PS50850">
    <property type="entry name" value="MFS"/>
    <property type="match status" value="1"/>
</dbReference>
<dbReference type="PANTHER" id="PTHR11662:SF455">
    <property type="entry name" value="GH23975P"/>
    <property type="match status" value="1"/>
</dbReference>
<dbReference type="EMBL" id="CAJNOQ010012270">
    <property type="protein sequence ID" value="CAF1296113.1"/>
    <property type="molecule type" value="Genomic_DNA"/>
</dbReference>
<evidence type="ECO:0000259" key="9">
    <source>
        <dbReference type="PROSITE" id="PS50850"/>
    </source>
</evidence>
<dbReference type="AlphaFoldDB" id="A0A815DCL4"/>
<dbReference type="Pfam" id="PF07690">
    <property type="entry name" value="MFS_1"/>
    <property type="match status" value="1"/>
</dbReference>
<feature type="compositionally biased region" description="Polar residues" evidence="7">
    <location>
        <begin position="401"/>
        <end position="411"/>
    </location>
</feature>
<keyword evidence="14" id="KW-1185">Reference proteome</keyword>
<keyword evidence="3 8" id="KW-0812">Transmembrane</keyword>
<reference evidence="11" key="1">
    <citation type="submission" date="2021-02" db="EMBL/GenBank/DDBJ databases">
        <authorList>
            <person name="Nowell W R."/>
        </authorList>
    </citation>
    <scope>NUCLEOTIDE SEQUENCE</scope>
</reference>
<evidence type="ECO:0000256" key="4">
    <source>
        <dbReference type="ARBA" id="ARBA00022847"/>
    </source>
</evidence>
<feature type="transmembrane region" description="Helical" evidence="8">
    <location>
        <begin position="169"/>
        <end position="194"/>
    </location>
</feature>
<feature type="transmembrane region" description="Helical" evidence="8">
    <location>
        <begin position="238"/>
        <end position="261"/>
    </location>
</feature>
<dbReference type="InterPro" id="IPR011701">
    <property type="entry name" value="MFS"/>
</dbReference>
<evidence type="ECO:0000256" key="2">
    <source>
        <dbReference type="ARBA" id="ARBA00022448"/>
    </source>
</evidence>
<feature type="transmembrane region" description="Helical" evidence="8">
    <location>
        <begin position="296"/>
        <end position="319"/>
    </location>
</feature>
<dbReference type="Proteomes" id="UP000681722">
    <property type="component" value="Unassembled WGS sequence"/>
</dbReference>
<feature type="transmembrane region" description="Helical" evidence="8">
    <location>
        <begin position="101"/>
        <end position="125"/>
    </location>
</feature>
<dbReference type="GO" id="GO:0016020">
    <property type="term" value="C:membrane"/>
    <property type="evidence" value="ECO:0007669"/>
    <property type="project" value="UniProtKB-SubCell"/>
</dbReference>
<protein>
    <recommendedName>
        <fullName evidence="9">Major facilitator superfamily (MFS) profile domain-containing protein</fullName>
    </recommendedName>
</protein>
<evidence type="ECO:0000313" key="11">
    <source>
        <dbReference type="EMBL" id="CAF1296113.1"/>
    </source>
</evidence>
<evidence type="ECO:0000256" key="8">
    <source>
        <dbReference type="SAM" id="Phobius"/>
    </source>
</evidence>
<comment type="subcellular location">
    <subcellularLocation>
        <location evidence="1">Membrane</location>
        <topology evidence="1">Multi-pass membrane protein</topology>
    </subcellularLocation>
</comment>
<keyword evidence="2" id="KW-0813">Transport</keyword>
<feature type="transmembrane region" description="Helical" evidence="8">
    <location>
        <begin position="331"/>
        <end position="352"/>
    </location>
</feature>
<evidence type="ECO:0000313" key="10">
    <source>
        <dbReference type="EMBL" id="CAF1123787.1"/>
    </source>
</evidence>
<feature type="transmembrane region" description="Helical" evidence="8">
    <location>
        <begin position="57"/>
        <end position="81"/>
    </location>
</feature>
<sequence>MQGYILSAIFFGVCISHLPAGWLANYIGGKILFGAGIGLSGVFSLFTPIGATLGPGILIAIRFLEGLGQGVNYGCITALWVKWAVPNEKSRMNAIVLSGSYIGTFITMALGGVCIILWAAAWFYFVTESPLQHQTITTSELMYIESHLTTPQPKHITIPWKHIFLSRPFWAAVFVHFAQDWSFYIMFTGLPTFLRYVLKYNLKQTGVLSSLPYLFMALTFTGFGYLSDLLTSRFSTTVIRKISIATGLCLQAIALIIIILINNRDAIVVMIIFSVSCGGLAWSGFGINYLDIGAHYAPVLIGLATTITTIADFCAPIVTGYLDKDHTKKEWNIIFSIPCVLLVVSSILYLIFGSVQPWAISTGDDQSILDSTSPLDTTRLSTTSREKLDELNDKLREQLNDSEVPTESLQSVEKHRDLD</sequence>